<sequence length="392" mass="44519">MAQNLGLDRLGQEADGVSEGTLRRELGRRVWHGLIRQDYFFIPFAENYLVCPMFNRTDRPRNCRDEDLILLPDSVPTGMSYCRLLDRVAALMPELHDSLAARETVYAQYEEIIQFDAKMRALATIHRPAFLSEGPLADPTWPAYVAWAQRSLTISFAHKVIMIHRKMLGRSMTDPVFSFTRKTCVAASKTILKTLRQPYDVNRPVLWIEQAFTVTAGVILCFDILYRSLLGFDPSYTHRPLVQEAITNLHQVEQSIIAQKGVRLLTALLRECSSRLGRNKRRHGEMDGEIPVQDAGAQIVDVETFIRGFWERKNDGVVPVSPATQTPGSRGSLSRMQNSWLEEDMDWPSDYLLYGTSFPIFPTGPVDDLGTGGARQVPSFEDLLFRAENFDF</sequence>
<evidence type="ECO:0000256" key="1">
    <source>
        <dbReference type="ARBA" id="ARBA00004123"/>
    </source>
</evidence>
<dbReference type="AlphaFoldDB" id="A0AA38RBY9"/>
<dbReference type="InterPro" id="IPR050613">
    <property type="entry name" value="Sec_Metabolite_Reg"/>
</dbReference>
<accession>A0AA38RBY9</accession>
<comment type="subcellular location">
    <subcellularLocation>
        <location evidence="1">Nucleus</location>
    </subcellularLocation>
</comment>
<evidence type="ECO:0000256" key="2">
    <source>
        <dbReference type="ARBA" id="ARBA00023242"/>
    </source>
</evidence>
<comment type="caution">
    <text evidence="3">The sequence shown here is derived from an EMBL/GenBank/DDBJ whole genome shotgun (WGS) entry which is preliminary data.</text>
</comment>
<evidence type="ECO:0000313" key="4">
    <source>
        <dbReference type="Proteomes" id="UP001174694"/>
    </source>
</evidence>
<dbReference type="CDD" id="cd12148">
    <property type="entry name" value="fungal_TF_MHR"/>
    <property type="match status" value="1"/>
</dbReference>
<dbReference type="PANTHER" id="PTHR31001:SF76">
    <property type="entry name" value="ZN(2)-C6 FUNGAL-TYPE DOMAIN-CONTAINING PROTEIN"/>
    <property type="match status" value="1"/>
</dbReference>
<proteinExistence type="predicted"/>
<reference evidence="3" key="1">
    <citation type="submission" date="2022-07" db="EMBL/GenBank/DDBJ databases">
        <title>Fungi with potential for degradation of polypropylene.</title>
        <authorList>
            <person name="Gostincar C."/>
        </authorList>
    </citation>
    <scope>NUCLEOTIDE SEQUENCE</scope>
    <source>
        <strain evidence="3">EXF-13308</strain>
    </source>
</reference>
<name>A0AA38RBY9_9PEZI</name>
<dbReference type="PANTHER" id="PTHR31001">
    <property type="entry name" value="UNCHARACTERIZED TRANSCRIPTIONAL REGULATORY PROTEIN"/>
    <property type="match status" value="1"/>
</dbReference>
<dbReference type="Proteomes" id="UP001174694">
    <property type="component" value="Unassembled WGS sequence"/>
</dbReference>
<keyword evidence="2" id="KW-0539">Nucleus</keyword>
<dbReference type="EMBL" id="JANBVO010000050">
    <property type="protein sequence ID" value="KAJ9133427.1"/>
    <property type="molecule type" value="Genomic_DNA"/>
</dbReference>
<protein>
    <submittedName>
        <fullName evidence="3">Uncharacterized protein</fullName>
    </submittedName>
</protein>
<organism evidence="3 4">
    <name type="scientific">Pleurostoma richardsiae</name>
    <dbReference type="NCBI Taxonomy" id="41990"/>
    <lineage>
        <taxon>Eukaryota</taxon>
        <taxon>Fungi</taxon>
        <taxon>Dikarya</taxon>
        <taxon>Ascomycota</taxon>
        <taxon>Pezizomycotina</taxon>
        <taxon>Sordariomycetes</taxon>
        <taxon>Sordariomycetidae</taxon>
        <taxon>Calosphaeriales</taxon>
        <taxon>Pleurostomataceae</taxon>
        <taxon>Pleurostoma</taxon>
    </lineage>
</organism>
<keyword evidence="4" id="KW-1185">Reference proteome</keyword>
<dbReference type="GO" id="GO:0005634">
    <property type="term" value="C:nucleus"/>
    <property type="evidence" value="ECO:0007669"/>
    <property type="project" value="UniProtKB-SubCell"/>
</dbReference>
<evidence type="ECO:0000313" key="3">
    <source>
        <dbReference type="EMBL" id="KAJ9133427.1"/>
    </source>
</evidence>
<gene>
    <name evidence="3" type="ORF">NKR23_g10740</name>
</gene>